<proteinExistence type="predicted"/>
<evidence type="ECO:0000256" key="1">
    <source>
        <dbReference type="SAM" id="MobiDB-lite"/>
    </source>
</evidence>
<comment type="caution">
    <text evidence="2">The sequence shown here is derived from an EMBL/GenBank/DDBJ whole genome shotgun (WGS) entry which is preliminary data.</text>
</comment>
<dbReference type="AlphaFoldDB" id="A0A0V0QRD8"/>
<feature type="region of interest" description="Disordered" evidence="1">
    <location>
        <begin position="77"/>
        <end position="124"/>
    </location>
</feature>
<reference evidence="2 3" key="1">
    <citation type="journal article" date="2015" name="Sci. Rep.">
        <title>Genome of the facultative scuticociliatosis pathogen Pseudocohnilembus persalinus provides insight into its virulence through horizontal gene transfer.</title>
        <authorList>
            <person name="Xiong J."/>
            <person name="Wang G."/>
            <person name="Cheng J."/>
            <person name="Tian M."/>
            <person name="Pan X."/>
            <person name="Warren A."/>
            <person name="Jiang C."/>
            <person name="Yuan D."/>
            <person name="Miao W."/>
        </authorList>
    </citation>
    <scope>NUCLEOTIDE SEQUENCE [LARGE SCALE GENOMIC DNA]</scope>
    <source>
        <strain evidence="2">36N120E</strain>
    </source>
</reference>
<evidence type="ECO:0000313" key="3">
    <source>
        <dbReference type="Proteomes" id="UP000054937"/>
    </source>
</evidence>
<evidence type="ECO:0000313" key="2">
    <source>
        <dbReference type="EMBL" id="KRX04863.1"/>
    </source>
</evidence>
<keyword evidence="3" id="KW-1185">Reference proteome</keyword>
<protein>
    <submittedName>
        <fullName evidence="2">Uncharacterized protein</fullName>
    </submittedName>
</protein>
<accession>A0A0V0QRD8</accession>
<feature type="compositionally biased region" description="Polar residues" evidence="1">
    <location>
        <begin position="87"/>
        <end position="96"/>
    </location>
</feature>
<dbReference type="InParanoid" id="A0A0V0QRD8"/>
<organism evidence="2 3">
    <name type="scientific">Pseudocohnilembus persalinus</name>
    <name type="common">Ciliate</name>
    <dbReference type="NCBI Taxonomy" id="266149"/>
    <lineage>
        <taxon>Eukaryota</taxon>
        <taxon>Sar</taxon>
        <taxon>Alveolata</taxon>
        <taxon>Ciliophora</taxon>
        <taxon>Intramacronucleata</taxon>
        <taxon>Oligohymenophorea</taxon>
        <taxon>Scuticociliatia</taxon>
        <taxon>Philasterida</taxon>
        <taxon>Pseudocohnilembidae</taxon>
        <taxon>Pseudocohnilembus</taxon>
    </lineage>
</organism>
<name>A0A0V0QRD8_PSEPJ</name>
<gene>
    <name evidence="2" type="ORF">PPERSA_06497</name>
</gene>
<dbReference type="EMBL" id="LDAU01000110">
    <property type="protein sequence ID" value="KRX04863.1"/>
    <property type="molecule type" value="Genomic_DNA"/>
</dbReference>
<dbReference type="Proteomes" id="UP000054937">
    <property type="component" value="Unassembled WGS sequence"/>
</dbReference>
<sequence length="124" mass="14461">MARLYGAKPYYQKNNWDRDAELNEMYLNNISQNARRVQSSLGTERGIAGLSKTQYTQFPQSHMGTSVSVKKYSNLDPSQQEFKRQLSRPQTAQSNKFKQREFRPNSSGPKRFFQPGSFQRPDFQ</sequence>